<organism evidence="2 3">
    <name type="scientific">Apiospora marii</name>
    <dbReference type="NCBI Taxonomy" id="335849"/>
    <lineage>
        <taxon>Eukaryota</taxon>
        <taxon>Fungi</taxon>
        <taxon>Dikarya</taxon>
        <taxon>Ascomycota</taxon>
        <taxon>Pezizomycotina</taxon>
        <taxon>Sordariomycetes</taxon>
        <taxon>Xylariomycetidae</taxon>
        <taxon>Amphisphaeriales</taxon>
        <taxon>Apiosporaceae</taxon>
        <taxon>Apiospora</taxon>
    </lineage>
</organism>
<dbReference type="SMART" id="SM00225">
    <property type="entry name" value="BTB"/>
    <property type="match status" value="1"/>
</dbReference>
<gene>
    <name evidence="2" type="ORF">PG991_000918</name>
</gene>
<dbReference type="Proteomes" id="UP001396898">
    <property type="component" value="Unassembled WGS sequence"/>
</dbReference>
<dbReference type="CDD" id="cd18186">
    <property type="entry name" value="BTB_POZ_ZBTB_KLHL-like"/>
    <property type="match status" value="1"/>
</dbReference>
<keyword evidence="3" id="KW-1185">Reference proteome</keyword>
<proteinExistence type="predicted"/>
<dbReference type="PANTHER" id="PTHR47843:SF5">
    <property type="entry name" value="BTB_POZ DOMAIN PROTEIN"/>
    <property type="match status" value="1"/>
</dbReference>
<dbReference type="Gene3D" id="3.30.710.10">
    <property type="entry name" value="Potassium Channel Kv1.1, Chain A"/>
    <property type="match status" value="1"/>
</dbReference>
<comment type="caution">
    <text evidence="2">The sequence shown here is derived from an EMBL/GenBank/DDBJ whole genome shotgun (WGS) entry which is preliminary data.</text>
</comment>
<feature type="domain" description="BTB" evidence="1">
    <location>
        <begin position="20"/>
        <end position="83"/>
    </location>
</feature>
<dbReference type="PANTHER" id="PTHR47843">
    <property type="entry name" value="BTB DOMAIN-CONTAINING PROTEIN-RELATED"/>
    <property type="match status" value="1"/>
</dbReference>
<evidence type="ECO:0000313" key="2">
    <source>
        <dbReference type="EMBL" id="KAK8037572.1"/>
    </source>
</evidence>
<dbReference type="Pfam" id="PF00651">
    <property type="entry name" value="BTB"/>
    <property type="match status" value="1"/>
</dbReference>
<reference evidence="2 3" key="1">
    <citation type="submission" date="2023-01" db="EMBL/GenBank/DDBJ databases">
        <title>Analysis of 21 Apiospora genomes using comparative genomics revels a genus with tremendous synthesis potential of carbohydrate active enzymes and secondary metabolites.</title>
        <authorList>
            <person name="Sorensen T."/>
        </authorList>
    </citation>
    <scope>NUCLEOTIDE SEQUENCE [LARGE SCALE GENOMIC DNA]</scope>
    <source>
        <strain evidence="2 3">CBS 20057</strain>
    </source>
</reference>
<protein>
    <recommendedName>
        <fullName evidence="1">BTB domain-containing protein</fullName>
    </recommendedName>
</protein>
<evidence type="ECO:0000313" key="3">
    <source>
        <dbReference type="Proteomes" id="UP001396898"/>
    </source>
</evidence>
<evidence type="ECO:0000259" key="1">
    <source>
        <dbReference type="PROSITE" id="PS50097"/>
    </source>
</evidence>
<name>A0ABR1STC2_9PEZI</name>
<accession>A0ABR1STC2</accession>
<dbReference type="InterPro" id="IPR000210">
    <property type="entry name" value="BTB/POZ_dom"/>
</dbReference>
<sequence length="223" mass="24707">MTQVENIDSFEEGLKSGYASDVKVVCGDRTWNLHKVILSTRSTFFRKAFTGDSKEAHGDHLTLPDHKPHEVQGIITFIYTGRLCSNLEKDESLETYIRIFELGDTFGLGALRTYAANKIEEVLVRIALVINKVAIDPFLTISPEAFDSFSRIARFSYSTSSETTGMNALQLGQFNELFSKIPGMATHVSTALADKASPIGEVLHALSDSLEQLRRTLENISVS</sequence>
<dbReference type="InterPro" id="IPR011333">
    <property type="entry name" value="SKP1/BTB/POZ_sf"/>
</dbReference>
<dbReference type="EMBL" id="JAQQWI010000002">
    <property type="protein sequence ID" value="KAK8037572.1"/>
    <property type="molecule type" value="Genomic_DNA"/>
</dbReference>
<dbReference type="SUPFAM" id="SSF54695">
    <property type="entry name" value="POZ domain"/>
    <property type="match status" value="1"/>
</dbReference>
<dbReference type="PROSITE" id="PS50097">
    <property type="entry name" value="BTB"/>
    <property type="match status" value="1"/>
</dbReference>